<evidence type="ECO:0000256" key="1">
    <source>
        <dbReference type="SAM" id="SignalP"/>
    </source>
</evidence>
<reference evidence="2 3" key="1">
    <citation type="submission" date="2024-06" db="EMBL/GenBank/DDBJ databases">
        <title>Genomic Encyclopedia of Type Strains, Phase IV (KMG-IV): sequencing the most valuable type-strain genomes for metagenomic binning, comparative biology and taxonomic classification.</title>
        <authorList>
            <person name="Goeker M."/>
        </authorList>
    </citation>
    <scope>NUCLEOTIDE SEQUENCE [LARGE SCALE GENOMIC DNA]</scope>
    <source>
        <strain evidence="2 3">DSM 21331</strain>
    </source>
</reference>
<organism evidence="2 3">
    <name type="scientific">Methylobacterium goesingense</name>
    <dbReference type="NCBI Taxonomy" id="243690"/>
    <lineage>
        <taxon>Bacteria</taxon>
        <taxon>Pseudomonadati</taxon>
        <taxon>Pseudomonadota</taxon>
        <taxon>Alphaproteobacteria</taxon>
        <taxon>Hyphomicrobiales</taxon>
        <taxon>Methylobacteriaceae</taxon>
        <taxon>Methylobacterium</taxon>
    </lineage>
</organism>
<feature type="signal peptide" evidence="1">
    <location>
        <begin position="1"/>
        <end position="24"/>
    </location>
</feature>
<proteinExistence type="predicted"/>
<sequence length="82" mass="8604">MRTTRFLALTILASATFATGAAMAGEALHLTPPLFREQARETQAVRSVSDLTTTPQPVAVAKPTAPGRTVRVVAEAGESIAR</sequence>
<dbReference type="EMBL" id="JBEPMM010000021">
    <property type="protein sequence ID" value="MET3695034.1"/>
    <property type="molecule type" value="Genomic_DNA"/>
</dbReference>
<name>A0ABV2LAZ7_9HYPH</name>
<accession>A0ABV2LAZ7</accession>
<evidence type="ECO:0000313" key="3">
    <source>
        <dbReference type="Proteomes" id="UP001549145"/>
    </source>
</evidence>
<gene>
    <name evidence="2" type="ORF">ABID43_004599</name>
</gene>
<dbReference type="RefSeq" id="WP_238282474.1">
    <property type="nucleotide sequence ID" value="NZ_BPQL01000175.1"/>
</dbReference>
<comment type="caution">
    <text evidence="2">The sequence shown here is derived from an EMBL/GenBank/DDBJ whole genome shotgun (WGS) entry which is preliminary data.</text>
</comment>
<feature type="chain" id="PRO_5046868674" evidence="1">
    <location>
        <begin position="25"/>
        <end position="82"/>
    </location>
</feature>
<keyword evidence="3" id="KW-1185">Reference proteome</keyword>
<evidence type="ECO:0000313" key="2">
    <source>
        <dbReference type="EMBL" id="MET3695034.1"/>
    </source>
</evidence>
<protein>
    <submittedName>
        <fullName evidence="2">Uncharacterized protein</fullName>
    </submittedName>
</protein>
<keyword evidence="1" id="KW-0732">Signal</keyword>
<dbReference type="Proteomes" id="UP001549145">
    <property type="component" value="Unassembled WGS sequence"/>
</dbReference>